<dbReference type="InterPro" id="IPR036404">
    <property type="entry name" value="Jacalin-like_lectin_dom_sf"/>
</dbReference>
<protein>
    <recommendedName>
        <fullName evidence="4">Jacalin-type lectin domain-containing protein</fullName>
    </recommendedName>
</protein>
<keyword evidence="6" id="KW-1185">Reference proteome</keyword>
<evidence type="ECO:0000256" key="1">
    <source>
        <dbReference type="ARBA" id="ARBA00006568"/>
    </source>
</evidence>
<comment type="similarity">
    <text evidence="1">Belongs to the jacalin lectin family.</text>
</comment>
<dbReference type="GO" id="GO:0030246">
    <property type="term" value="F:carbohydrate binding"/>
    <property type="evidence" value="ECO:0007669"/>
    <property type="project" value="UniProtKB-KW"/>
</dbReference>
<dbReference type="InterPro" id="IPR001229">
    <property type="entry name" value="Jacalin-like_lectin_dom"/>
</dbReference>
<dbReference type="CDD" id="cd09612">
    <property type="entry name" value="Jacalin"/>
    <property type="match status" value="2"/>
</dbReference>
<dbReference type="PANTHER" id="PTHR47293:SF66">
    <property type="entry name" value="JACALIN-RELATED LECTIN 11-RELATED"/>
    <property type="match status" value="1"/>
</dbReference>
<dbReference type="Pfam" id="PF01419">
    <property type="entry name" value="Jacalin"/>
    <property type="match status" value="2"/>
</dbReference>
<dbReference type="Proteomes" id="UP000030748">
    <property type="component" value="Unassembled WGS sequence"/>
</dbReference>
<feature type="non-terminal residue" evidence="5">
    <location>
        <position position="1"/>
    </location>
</feature>
<proteinExistence type="inferred from homology"/>
<dbReference type="EMBL" id="KI630200">
    <property type="protein sequence ID" value="EYU45162.1"/>
    <property type="molecule type" value="Genomic_DNA"/>
</dbReference>
<feature type="domain" description="Jacalin-type lectin" evidence="4">
    <location>
        <begin position="182"/>
        <end position="332"/>
    </location>
</feature>
<dbReference type="AlphaFoldDB" id="A0A022RXD2"/>
<keyword evidence="3" id="KW-0677">Repeat</keyword>
<dbReference type="PROSITE" id="PS51752">
    <property type="entry name" value="JACALIN_LECTIN"/>
    <property type="match status" value="2"/>
</dbReference>
<name>A0A022RXD2_ERYGU</name>
<dbReference type="Gene3D" id="2.100.10.30">
    <property type="entry name" value="Jacalin-like lectin domain"/>
    <property type="match status" value="2"/>
</dbReference>
<evidence type="ECO:0000313" key="5">
    <source>
        <dbReference type="EMBL" id="EYU45162.1"/>
    </source>
</evidence>
<evidence type="ECO:0000259" key="4">
    <source>
        <dbReference type="PROSITE" id="PS51752"/>
    </source>
</evidence>
<sequence>GSEMVCDGEISIGPFGGPGGTAFSYKAKHAIKQIVVVCSKNNVESIMFKGDSGSTSEYSKTFGGAFNSGIRTDKINIDFPLDFLTGVSGTYGSPGQMYMQSLKFHTKLTEYGPFGNTTGTSFSFRPIGSLITGFHGRAGGCIDCIGFYFKPISSVFVSIPKKESSELIPLRLQNLINKGVFVRSPGPWGGIEGREFDDGVFSEIKKVHVHECIHTNAISAVQFLYVKKDGTTIWSPMHGCLGGDIVKKIEIDVDGGEYLVGIEGFHGPIEGITGGVSVMRSITFHTNKFKYGPSGNEIGTFFTSSKGCDGKIVGFFGKSGAYLSAIGVHNMYL</sequence>
<dbReference type="SMART" id="SM00915">
    <property type="entry name" value="Jacalin"/>
    <property type="match status" value="2"/>
</dbReference>
<evidence type="ECO:0000313" key="6">
    <source>
        <dbReference type="Proteomes" id="UP000030748"/>
    </source>
</evidence>
<dbReference type="PANTHER" id="PTHR47293">
    <property type="entry name" value="JACALIN-RELATED LECTIN 3"/>
    <property type="match status" value="1"/>
</dbReference>
<accession>A0A022RXD2</accession>
<dbReference type="STRING" id="4155.A0A022RXD2"/>
<dbReference type="FunFam" id="2.100.10.30:FF:000001">
    <property type="entry name" value="Jacalin-related lectin 33"/>
    <property type="match status" value="1"/>
</dbReference>
<feature type="domain" description="Jacalin-type lectin" evidence="4">
    <location>
        <begin position="9"/>
        <end position="151"/>
    </location>
</feature>
<dbReference type="eggNOG" id="ENOG502SIGZ">
    <property type="taxonomic scope" value="Eukaryota"/>
</dbReference>
<evidence type="ECO:0000256" key="3">
    <source>
        <dbReference type="ARBA" id="ARBA00022737"/>
    </source>
</evidence>
<gene>
    <name evidence="5" type="ORF">MIMGU_mgv1a025414mg</name>
</gene>
<dbReference type="InterPro" id="IPR033734">
    <property type="entry name" value="Jacalin-like_lectin_dom_plant"/>
</dbReference>
<organism evidence="5 6">
    <name type="scientific">Erythranthe guttata</name>
    <name type="common">Yellow monkey flower</name>
    <name type="synonym">Mimulus guttatus</name>
    <dbReference type="NCBI Taxonomy" id="4155"/>
    <lineage>
        <taxon>Eukaryota</taxon>
        <taxon>Viridiplantae</taxon>
        <taxon>Streptophyta</taxon>
        <taxon>Embryophyta</taxon>
        <taxon>Tracheophyta</taxon>
        <taxon>Spermatophyta</taxon>
        <taxon>Magnoliopsida</taxon>
        <taxon>eudicotyledons</taxon>
        <taxon>Gunneridae</taxon>
        <taxon>Pentapetalae</taxon>
        <taxon>asterids</taxon>
        <taxon>lamiids</taxon>
        <taxon>Lamiales</taxon>
        <taxon>Phrymaceae</taxon>
        <taxon>Erythranthe</taxon>
    </lineage>
</organism>
<reference evidence="5 6" key="1">
    <citation type="journal article" date="2013" name="Proc. Natl. Acad. Sci. U.S.A.">
        <title>Fine-scale variation in meiotic recombination in Mimulus inferred from population shotgun sequencing.</title>
        <authorList>
            <person name="Hellsten U."/>
            <person name="Wright K.M."/>
            <person name="Jenkins J."/>
            <person name="Shu S."/>
            <person name="Yuan Y."/>
            <person name="Wessler S.R."/>
            <person name="Schmutz J."/>
            <person name="Willis J.H."/>
            <person name="Rokhsar D.S."/>
        </authorList>
    </citation>
    <scope>NUCLEOTIDE SEQUENCE [LARGE SCALE GENOMIC DNA]</scope>
    <source>
        <strain evidence="6">cv. DUN x IM62</strain>
    </source>
</reference>
<keyword evidence="2" id="KW-0430">Lectin</keyword>
<dbReference type="SUPFAM" id="SSF51101">
    <property type="entry name" value="Mannose-binding lectins"/>
    <property type="match status" value="2"/>
</dbReference>
<evidence type="ECO:0000256" key="2">
    <source>
        <dbReference type="ARBA" id="ARBA00022734"/>
    </source>
</evidence>